<proteinExistence type="predicted"/>
<feature type="region of interest" description="Disordered" evidence="1">
    <location>
        <begin position="285"/>
        <end position="316"/>
    </location>
</feature>
<keyword evidence="3" id="KW-1185">Reference proteome</keyword>
<dbReference type="EMBL" id="CP098755">
    <property type="protein sequence ID" value="USG64428.1"/>
    <property type="molecule type" value="Genomic_DNA"/>
</dbReference>
<sequence>MGFSFWLALLILGQTPLDATDFLRITWKGNPLAYVDRADYTLPFSGVPLVDEARLDEVRKTIEKKVYKPPVNAIINEQGQIIPEQRGRALDRQVFWGQVYEYFYGNGPAEISPVVREIWPRVDRALLQEVRKRQIGYYTTYFNPNNYNRSYNISLATKSINNYVVLPGETFSFNKVVGQRTREKGYLDAPIIVKGELSEGIGGGICQVSSTLFNAVDQAGLHIIKRYSHSRHVPYVPPGRDATVSWWGPDFVFQNRYAHPILIRAHSGHGRMMVTIHSFPEIEYEPRSVPSVQSELPEETPSDSIDPHANAVPPLP</sequence>
<dbReference type="PANTHER" id="PTHR35788">
    <property type="entry name" value="EXPORTED PROTEIN-RELATED"/>
    <property type="match status" value="1"/>
</dbReference>
<dbReference type="Proteomes" id="UP001056500">
    <property type="component" value="Chromosome"/>
</dbReference>
<dbReference type="RefSeq" id="WP_251871540.1">
    <property type="nucleotide sequence ID" value="NZ_CP098755.1"/>
</dbReference>
<accession>A0ABY4WBJ9</accession>
<evidence type="ECO:0000313" key="2">
    <source>
        <dbReference type="EMBL" id="USG64428.1"/>
    </source>
</evidence>
<reference evidence="2" key="1">
    <citation type="submission" date="2022-06" db="EMBL/GenBank/DDBJ databases">
        <title>Genome sequencing of Brevibacillus sp. BB3-R1.</title>
        <authorList>
            <person name="Heo J."/>
            <person name="Lee D."/>
            <person name="Won M."/>
            <person name="Han B.-H."/>
            <person name="Hong S.-B."/>
            <person name="Kwon S.-W."/>
        </authorList>
    </citation>
    <scope>NUCLEOTIDE SEQUENCE</scope>
    <source>
        <strain evidence="2">BB3-R1</strain>
    </source>
</reference>
<name>A0ABY4WBJ9_9BACL</name>
<dbReference type="InterPro" id="IPR052913">
    <property type="entry name" value="Glycopeptide_resist_protein"/>
</dbReference>
<dbReference type="PANTHER" id="PTHR35788:SF1">
    <property type="entry name" value="EXPORTED PROTEIN"/>
    <property type="match status" value="1"/>
</dbReference>
<evidence type="ECO:0000256" key="1">
    <source>
        <dbReference type="SAM" id="MobiDB-lite"/>
    </source>
</evidence>
<protein>
    <submittedName>
        <fullName evidence="2">VanW family protein</fullName>
    </submittedName>
</protein>
<organism evidence="2 3">
    <name type="scientific">Brevibacillus ruminantium</name>
    <dbReference type="NCBI Taxonomy" id="2950604"/>
    <lineage>
        <taxon>Bacteria</taxon>
        <taxon>Bacillati</taxon>
        <taxon>Bacillota</taxon>
        <taxon>Bacilli</taxon>
        <taxon>Bacillales</taxon>
        <taxon>Paenibacillaceae</taxon>
        <taxon>Brevibacillus</taxon>
    </lineage>
</organism>
<evidence type="ECO:0000313" key="3">
    <source>
        <dbReference type="Proteomes" id="UP001056500"/>
    </source>
</evidence>
<dbReference type="Pfam" id="PF04294">
    <property type="entry name" value="VanW"/>
    <property type="match status" value="1"/>
</dbReference>
<dbReference type="InterPro" id="IPR007391">
    <property type="entry name" value="Vancomycin_resist_VanW"/>
</dbReference>
<gene>
    <name evidence="2" type="ORF">NDK47_20090</name>
</gene>